<dbReference type="KEGG" id="fae:FAES_0064"/>
<keyword evidence="1" id="KW-0732">Signal</keyword>
<name>I0K1S5_9BACT</name>
<sequence length="171" mass="17920">MKKLIFSSWFGLLALVSQAQTAPTSEAFWGGALPSTVTQQQAVLASQAATGASADLVTLSQRGSGNQAYYRAPAGNQVAMIQDGDGNLLNLSLNGNLNNYLLEQRGNGNTLTLDGMQGDKLNVQVRQAGNGNDLRLTENSLINVGSTASPIRIEQTGGARAVITSSYFSAQ</sequence>
<evidence type="ECO:0000256" key="1">
    <source>
        <dbReference type="SAM" id="SignalP"/>
    </source>
</evidence>
<dbReference type="STRING" id="1166018.FAES_0064"/>
<accession>I0K1S5</accession>
<protein>
    <recommendedName>
        <fullName evidence="4">Curlin associated repeat-containing protein</fullName>
    </recommendedName>
</protein>
<feature type="signal peptide" evidence="1">
    <location>
        <begin position="1"/>
        <end position="19"/>
    </location>
</feature>
<proteinExistence type="predicted"/>
<evidence type="ECO:0008006" key="4">
    <source>
        <dbReference type="Google" id="ProtNLM"/>
    </source>
</evidence>
<dbReference type="EMBL" id="HE796683">
    <property type="protein sequence ID" value="CCG98078.1"/>
    <property type="molecule type" value="Genomic_DNA"/>
</dbReference>
<evidence type="ECO:0000313" key="2">
    <source>
        <dbReference type="EMBL" id="CCG98078.1"/>
    </source>
</evidence>
<organism evidence="2 3">
    <name type="scientific">Fibrella aestuarina BUZ 2</name>
    <dbReference type="NCBI Taxonomy" id="1166018"/>
    <lineage>
        <taxon>Bacteria</taxon>
        <taxon>Pseudomonadati</taxon>
        <taxon>Bacteroidota</taxon>
        <taxon>Cytophagia</taxon>
        <taxon>Cytophagales</taxon>
        <taxon>Spirosomataceae</taxon>
        <taxon>Fibrella</taxon>
    </lineage>
</organism>
<dbReference type="eggNOG" id="ENOG5033H67">
    <property type="taxonomic scope" value="Bacteria"/>
</dbReference>
<feature type="chain" id="PRO_5003630118" description="Curlin associated repeat-containing protein" evidence="1">
    <location>
        <begin position="20"/>
        <end position="171"/>
    </location>
</feature>
<dbReference type="Proteomes" id="UP000011058">
    <property type="component" value="Chromosome"/>
</dbReference>
<gene>
    <name evidence="2" type="ORF">FAES_0064</name>
</gene>
<dbReference type="HOGENOM" id="CLU_1560667_0_0_10"/>
<evidence type="ECO:0000313" key="3">
    <source>
        <dbReference type="Proteomes" id="UP000011058"/>
    </source>
</evidence>
<reference evidence="2 3" key="1">
    <citation type="journal article" date="2012" name="J. Bacteriol.">
        <title>Genome Sequence of Fibrella aestuarina BUZ 2T, a Filamentous Marine Bacterium.</title>
        <authorList>
            <person name="Filippini M."/>
            <person name="Qi W."/>
            <person name="Blom J."/>
            <person name="Goesmann A."/>
            <person name="Smits T.H."/>
            <person name="Bagheri H.C."/>
        </authorList>
    </citation>
    <scope>NUCLEOTIDE SEQUENCE [LARGE SCALE GENOMIC DNA]</scope>
    <source>
        <strain evidence="3">BUZ 2T</strain>
    </source>
</reference>
<dbReference type="RefSeq" id="WP_015329178.1">
    <property type="nucleotide sequence ID" value="NC_020054.1"/>
</dbReference>
<keyword evidence="3" id="KW-1185">Reference proteome</keyword>
<dbReference type="AlphaFoldDB" id="I0K1S5"/>